<name>A0A258HFL2_9CAUL</name>
<comment type="caution">
    <text evidence="2">The sequence shown here is derived from an EMBL/GenBank/DDBJ whole genome shotgun (WGS) entry which is preliminary data.</text>
</comment>
<sequence>MTATTVEPVASFPAPPTLAVAAFRGGPSRAGGVALGALCGAIGVASLVGTPTQYLAYAYGLVCAALIPGLMLALGRAR</sequence>
<protein>
    <submittedName>
        <fullName evidence="2">Uncharacterized protein</fullName>
    </submittedName>
</protein>
<dbReference type="EMBL" id="NCEQ01000012">
    <property type="protein sequence ID" value="OYX55706.1"/>
    <property type="molecule type" value="Genomic_DNA"/>
</dbReference>
<feature type="transmembrane region" description="Helical" evidence="1">
    <location>
        <begin position="54"/>
        <end position="74"/>
    </location>
</feature>
<feature type="transmembrane region" description="Helical" evidence="1">
    <location>
        <begin position="30"/>
        <end position="48"/>
    </location>
</feature>
<keyword evidence="1" id="KW-0812">Transmembrane</keyword>
<evidence type="ECO:0000313" key="3">
    <source>
        <dbReference type="Proteomes" id="UP000216147"/>
    </source>
</evidence>
<keyword evidence="1" id="KW-1133">Transmembrane helix</keyword>
<keyword evidence="1" id="KW-0472">Membrane</keyword>
<reference evidence="2 3" key="1">
    <citation type="submission" date="2017-03" db="EMBL/GenBank/DDBJ databases">
        <title>Lifting the veil on microbial sulfur biogeochemistry in mining wastewaters.</title>
        <authorList>
            <person name="Kantor R.S."/>
            <person name="Colenbrander Nelson T."/>
            <person name="Marshall S."/>
            <person name="Bennett D."/>
            <person name="Apte S."/>
            <person name="Camacho D."/>
            <person name="Thomas B.C."/>
            <person name="Warren L.A."/>
            <person name="Banfield J.F."/>
        </authorList>
    </citation>
    <scope>NUCLEOTIDE SEQUENCE [LARGE SCALE GENOMIC DNA]</scope>
    <source>
        <strain evidence="2">32-68-21</strain>
    </source>
</reference>
<organism evidence="2 3">
    <name type="scientific">Brevundimonas subvibrioides</name>
    <dbReference type="NCBI Taxonomy" id="74313"/>
    <lineage>
        <taxon>Bacteria</taxon>
        <taxon>Pseudomonadati</taxon>
        <taxon>Pseudomonadota</taxon>
        <taxon>Alphaproteobacteria</taxon>
        <taxon>Caulobacterales</taxon>
        <taxon>Caulobacteraceae</taxon>
        <taxon>Brevundimonas</taxon>
    </lineage>
</organism>
<accession>A0A258HFL2</accession>
<dbReference type="Proteomes" id="UP000216147">
    <property type="component" value="Unassembled WGS sequence"/>
</dbReference>
<evidence type="ECO:0000313" key="2">
    <source>
        <dbReference type="EMBL" id="OYX55706.1"/>
    </source>
</evidence>
<evidence type="ECO:0000256" key="1">
    <source>
        <dbReference type="SAM" id="Phobius"/>
    </source>
</evidence>
<proteinExistence type="predicted"/>
<dbReference type="AlphaFoldDB" id="A0A258HFL2"/>
<gene>
    <name evidence="2" type="ORF">B7Y86_12185</name>
</gene>